<feature type="signal peptide" evidence="15">
    <location>
        <begin position="1"/>
        <end position="23"/>
    </location>
</feature>
<accession>A0A5N5PZM2</accession>
<evidence type="ECO:0000256" key="8">
    <source>
        <dbReference type="ARBA" id="ARBA00022889"/>
    </source>
</evidence>
<sequence>MDLKDFYLLATFVACLWLDPAIAQELIYSIREELQENVLIGNIPKDLNISHMNAASNNLVYRLVSKAGDNPLLRVMSNTGEIFTTSNRIDREKLCPGPSFEDTECSFEIEVVILPNDYFRLIKIKIIVKDTNDNAPMFPSPVINISIPENTLINSRFAIPSATDPDMGTNSVHKYELVNGQSTFGLDIVETQEGEKWPQLIVQQNLDREQKDTYVMKIKVEDDLRYIISPTNGTVMLSEKDPINTKIALITVSDKDTDVNGKVICFIEKDVPFHLKAVYDNQYLLETSALLDYEGTKEYIFKIVASDSGKPSLNQTALVKVKLEDENDNPPIFSQPVIELSVMENNQRDLFLTTISATDEDSGRNAEIVYQLGPNASFFDLDRKTGVLTASRVFDREDQDRFLFTVTARDNGTRALQSQAAVIVTILDENDNSPKFTHNHFQFFVSENLPKYSTVGVITVTDADAGENAEVSLSILNDNENFILDPFSGVIKSNVSFDREQQSSYTFDVRAVDGGRPPCSSVAKVTINVIDVNDNPPIVIYPPSNTSFKLVPLSAIPGSVVAEVFAVDGDTGMNAELKYTIISGNGRGLFRIDPVTGNITLEEKPTVADIGLHRLVVNISDLGYPKSLHTLVLVFLYINDTVGNSSFIYDLIRRTMETPLDRNIGDSSETYQNVDNLKTIIAIVTGAMVVIVVIFITVLVRCRHVSQFKAAQRKKQGAEWMSPNQENKQNKKKKRKKRKSPKSSLLNFVSIEENKPDDPAHEPINGTISIPAELEEPGIGRFDWNTTPTTTFKPNSPDLARHYKSASPQSAFHVKADTPVSVKKHHVVQELPLDNTFVGGCDTLSKRSSTSSDHFSASECSSQGGFKTKGGTLHSRQVKEHFYWSISSPYSRPVQY</sequence>
<feature type="compositionally biased region" description="Basic and acidic residues" evidence="13">
    <location>
        <begin position="752"/>
        <end position="761"/>
    </location>
</feature>
<feature type="domain" description="Cadherin" evidence="16">
    <location>
        <begin position="437"/>
        <end position="539"/>
    </location>
</feature>
<comment type="subcellular location">
    <subcellularLocation>
        <location evidence="1">Cell membrane</location>
        <topology evidence="1">Single-pass type I membrane protein</topology>
    </subcellularLocation>
</comment>
<dbReference type="Gene3D" id="2.60.40.60">
    <property type="entry name" value="Cadherins"/>
    <property type="match status" value="6"/>
</dbReference>
<feature type="domain" description="Cadherin" evidence="16">
    <location>
        <begin position="33"/>
        <end position="138"/>
    </location>
</feature>
<dbReference type="PANTHER" id="PTHR24028:SF248">
    <property type="entry name" value="PROTOCADHERIN-9"/>
    <property type="match status" value="1"/>
</dbReference>
<feature type="transmembrane region" description="Helical" evidence="14">
    <location>
        <begin position="680"/>
        <end position="700"/>
    </location>
</feature>
<dbReference type="FunFam" id="2.60.40.60:FF:000036">
    <property type="entry name" value="Protocadherin 9"/>
    <property type="match status" value="1"/>
</dbReference>
<dbReference type="SMART" id="SM00112">
    <property type="entry name" value="CA"/>
    <property type="match status" value="6"/>
</dbReference>
<dbReference type="InterPro" id="IPR013585">
    <property type="entry name" value="Protocadherin"/>
</dbReference>
<dbReference type="InterPro" id="IPR002126">
    <property type="entry name" value="Cadherin-like_dom"/>
</dbReference>
<dbReference type="InterPro" id="IPR013164">
    <property type="entry name" value="Cadherin_N"/>
</dbReference>
<feature type="region of interest" description="Disordered" evidence="13">
    <location>
        <begin position="713"/>
        <end position="763"/>
    </location>
</feature>
<keyword evidence="11" id="KW-0325">Glycoprotein</keyword>
<evidence type="ECO:0000256" key="10">
    <source>
        <dbReference type="ARBA" id="ARBA00023136"/>
    </source>
</evidence>
<name>A0A5N5PZM2_PANHP</name>
<evidence type="ECO:0000256" key="14">
    <source>
        <dbReference type="SAM" id="Phobius"/>
    </source>
</evidence>
<evidence type="ECO:0000256" key="6">
    <source>
        <dbReference type="ARBA" id="ARBA00022737"/>
    </source>
</evidence>
<evidence type="ECO:0000256" key="9">
    <source>
        <dbReference type="ARBA" id="ARBA00022989"/>
    </source>
</evidence>
<dbReference type="FunFam" id="2.60.40.60:FF:000005">
    <property type="entry name" value="Protocadherin 9"/>
    <property type="match status" value="1"/>
</dbReference>
<dbReference type="InterPro" id="IPR015919">
    <property type="entry name" value="Cadherin-like_sf"/>
</dbReference>
<keyword evidence="10 14" id="KW-0472">Membrane</keyword>
<feature type="domain" description="Cadherin" evidence="16">
    <location>
        <begin position="334"/>
        <end position="436"/>
    </location>
</feature>
<evidence type="ECO:0000256" key="2">
    <source>
        <dbReference type="ARBA" id="ARBA00022475"/>
    </source>
</evidence>
<feature type="domain" description="Cadherin" evidence="16">
    <location>
        <begin position="139"/>
        <end position="222"/>
    </location>
</feature>
<dbReference type="PROSITE" id="PS00232">
    <property type="entry name" value="CADHERIN_1"/>
    <property type="match status" value="3"/>
</dbReference>
<organism evidence="17 18">
    <name type="scientific">Pangasianodon hypophthalmus</name>
    <name type="common">Striped catfish</name>
    <name type="synonym">Helicophagus hypophthalmus</name>
    <dbReference type="NCBI Taxonomy" id="310915"/>
    <lineage>
        <taxon>Eukaryota</taxon>
        <taxon>Metazoa</taxon>
        <taxon>Chordata</taxon>
        <taxon>Craniata</taxon>
        <taxon>Vertebrata</taxon>
        <taxon>Euteleostomi</taxon>
        <taxon>Actinopterygii</taxon>
        <taxon>Neopterygii</taxon>
        <taxon>Teleostei</taxon>
        <taxon>Ostariophysi</taxon>
        <taxon>Siluriformes</taxon>
        <taxon>Pangasiidae</taxon>
        <taxon>Pangasianodon</taxon>
    </lineage>
</organism>
<keyword evidence="8" id="KW-0130">Cell adhesion</keyword>
<dbReference type="PRINTS" id="PR00205">
    <property type="entry name" value="CADHERIN"/>
</dbReference>
<evidence type="ECO:0000256" key="15">
    <source>
        <dbReference type="SAM" id="SignalP"/>
    </source>
</evidence>
<dbReference type="CDD" id="cd11304">
    <property type="entry name" value="Cadherin_repeat"/>
    <property type="match status" value="6"/>
</dbReference>
<evidence type="ECO:0000256" key="5">
    <source>
        <dbReference type="ARBA" id="ARBA00022729"/>
    </source>
</evidence>
<keyword evidence="6" id="KW-0677">Repeat</keyword>
<keyword evidence="5 15" id="KW-0732">Signal</keyword>
<feature type="domain" description="Cadherin" evidence="16">
    <location>
        <begin position="229"/>
        <end position="333"/>
    </location>
</feature>
<keyword evidence="4" id="KW-0479">Metal-binding</keyword>
<gene>
    <name evidence="17" type="ORF">PHYPO_G00106940</name>
</gene>
<evidence type="ECO:0000313" key="18">
    <source>
        <dbReference type="Proteomes" id="UP000327468"/>
    </source>
</evidence>
<feature type="compositionally biased region" description="Basic residues" evidence="13">
    <location>
        <begin position="730"/>
        <end position="741"/>
    </location>
</feature>
<dbReference type="SUPFAM" id="SSF49313">
    <property type="entry name" value="Cadherin-like"/>
    <property type="match status" value="5"/>
</dbReference>
<dbReference type="Pfam" id="PF08374">
    <property type="entry name" value="Protocadherin"/>
    <property type="match status" value="1"/>
</dbReference>
<keyword evidence="7 12" id="KW-0106">Calcium</keyword>
<dbReference type="InterPro" id="IPR050174">
    <property type="entry name" value="Protocadherin/Cadherin-CA"/>
</dbReference>
<dbReference type="Proteomes" id="UP000327468">
    <property type="component" value="Chromosome 2"/>
</dbReference>
<keyword evidence="2" id="KW-1003">Cell membrane</keyword>
<evidence type="ECO:0000256" key="13">
    <source>
        <dbReference type="SAM" id="MobiDB-lite"/>
    </source>
</evidence>
<dbReference type="GO" id="GO:0005886">
    <property type="term" value="C:plasma membrane"/>
    <property type="evidence" value="ECO:0007669"/>
    <property type="project" value="UniProtKB-SubCell"/>
</dbReference>
<feature type="chain" id="PRO_5024287822" description="Cadherin domain-containing protein" evidence="15">
    <location>
        <begin position="24"/>
        <end position="896"/>
    </location>
</feature>
<dbReference type="PANTHER" id="PTHR24028">
    <property type="entry name" value="CADHERIN-87A"/>
    <property type="match status" value="1"/>
</dbReference>
<evidence type="ECO:0000259" key="16">
    <source>
        <dbReference type="PROSITE" id="PS50268"/>
    </source>
</evidence>
<evidence type="ECO:0000313" key="17">
    <source>
        <dbReference type="EMBL" id="KAB5584387.1"/>
    </source>
</evidence>
<dbReference type="Pfam" id="PF08266">
    <property type="entry name" value="Cadherin_2"/>
    <property type="match status" value="1"/>
</dbReference>
<dbReference type="FunFam" id="2.60.40.60:FF:000072">
    <property type="entry name" value="Protocadherin 1"/>
    <property type="match status" value="1"/>
</dbReference>
<dbReference type="GO" id="GO:0007156">
    <property type="term" value="P:homophilic cell adhesion via plasma membrane adhesion molecules"/>
    <property type="evidence" value="ECO:0007669"/>
    <property type="project" value="InterPro"/>
</dbReference>
<dbReference type="EMBL" id="VFJC01000003">
    <property type="protein sequence ID" value="KAB5584387.1"/>
    <property type="molecule type" value="Genomic_DNA"/>
</dbReference>
<protein>
    <recommendedName>
        <fullName evidence="16">Cadherin domain-containing protein</fullName>
    </recommendedName>
</protein>
<proteinExistence type="predicted"/>
<evidence type="ECO:0000256" key="11">
    <source>
        <dbReference type="ARBA" id="ARBA00023180"/>
    </source>
</evidence>
<comment type="caution">
    <text evidence="17">The sequence shown here is derived from an EMBL/GenBank/DDBJ whole genome shotgun (WGS) entry which is preliminary data.</text>
</comment>
<feature type="domain" description="Cadherin" evidence="16">
    <location>
        <begin position="551"/>
        <end position="647"/>
    </location>
</feature>
<dbReference type="GO" id="GO:0005509">
    <property type="term" value="F:calcium ion binding"/>
    <property type="evidence" value="ECO:0007669"/>
    <property type="project" value="UniProtKB-UniRule"/>
</dbReference>
<dbReference type="FunFam" id="2.60.40.60:FF:000016">
    <property type="entry name" value="Protocadherin 9"/>
    <property type="match status" value="1"/>
</dbReference>
<dbReference type="AlphaFoldDB" id="A0A5N5PZM2"/>
<evidence type="ECO:0000256" key="4">
    <source>
        <dbReference type="ARBA" id="ARBA00022723"/>
    </source>
</evidence>
<dbReference type="Pfam" id="PF00028">
    <property type="entry name" value="Cadherin"/>
    <property type="match status" value="5"/>
</dbReference>
<evidence type="ECO:0000256" key="7">
    <source>
        <dbReference type="ARBA" id="ARBA00022837"/>
    </source>
</evidence>
<keyword evidence="18" id="KW-1185">Reference proteome</keyword>
<dbReference type="FunFam" id="2.60.40.60:FF:000123">
    <property type="entry name" value="Protocadherin beta 4"/>
    <property type="match status" value="1"/>
</dbReference>
<reference evidence="17 18" key="1">
    <citation type="submission" date="2019-06" db="EMBL/GenBank/DDBJ databases">
        <title>A chromosome-scale genome assembly of the striped catfish, Pangasianodon hypophthalmus.</title>
        <authorList>
            <person name="Wen M."/>
            <person name="Zahm M."/>
            <person name="Roques C."/>
            <person name="Cabau C."/>
            <person name="Klopp C."/>
            <person name="Donnadieu C."/>
            <person name="Jouanno E."/>
            <person name="Avarre J.-C."/>
            <person name="Campet M."/>
            <person name="Ha T.T.T."/>
            <person name="Dugue R."/>
            <person name="Lampietro C."/>
            <person name="Louis A."/>
            <person name="Herpin A."/>
            <person name="Echchiki A."/>
            <person name="Berthelot C."/>
            <person name="Parey E."/>
            <person name="Roest-Crollius H."/>
            <person name="Braasch I."/>
            <person name="Postlethwait J."/>
            <person name="Bobe J."/>
            <person name="Montfort J."/>
            <person name="Bouchez O."/>
            <person name="Begum T."/>
            <person name="Schartl M."/>
            <person name="Guiguen Y."/>
        </authorList>
    </citation>
    <scope>NUCLEOTIDE SEQUENCE [LARGE SCALE GENOMIC DNA]</scope>
    <source>
        <strain evidence="17 18">Indonesia</strain>
        <tissue evidence="17">Blood</tissue>
    </source>
</reference>
<dbReference type="FunFam" id="2.60.40.60:FF:000087">
    <property type="entry name" value="Protocadherin 9"/>
    <property type="match status" value="1"/>
</dbReference>
<evidence type="ECO:0000256" key="3">
    <source>
        <dbReference type="ARBA" id="ARBA00022692"/>
    </source>
</evidence>
<evidence type="ECO:0000256" key="1">
    <source>
        <dbReference type="ARBA" id="ARBA00004251"/>
    </source>
</evidence>
<dbReference type="PROSITE" id="PS50268">
    <property type="entry name" value="CADHERIN_2"/>
    <property type="match status" value="6"/>
</dbReference>
<dbReference type="InterPro" id="IPR020894">
    <property type="entry name" value="Cadherin_CS"/>
</dbReference>
<evidence type="ECO:0000256" key="12">
    <source>
        <dbReference type="PROSITE-ProRule" id="PRU00043"/>
    </source>
</evidence>
<dbReference type="GO" id="GO:0009653">
    <property type="term" value="P:anatomical structure morphogenesis"/>
    <property type="evidence" value="ECO:0007669"/>
    <property type="project" value="UniProtKB-ARBA"/>
</dbReference>
<keyword evidence="3 14" id="KW-0812">Transmembrane</keyword>
<keyword evidence="9 14" id="KW-1133">Transmembrane helix</keyword>